<name>A0A136IXF2_9PEZI</name>
<proteinExistence type="predicted"/>
<gene>
    <name evidence="3" type="ORF">Micbo1qcDRAFT_235234</name>
</gene>
<dbReference type="OrthoDB" id="160645at2759"/>
<reference evidence="4" key="1">
    <citation type="submission" date="2016-02" db="EMBL/GenBank/DDBJ databases">
        <title>Draft genome sequence of Microdochium bolleyi, a fungal endophyte of beachgrass.</title>
        <authorList>
            <consortium name="DOE Joint Genome Institute"/>
            <person name="David A.S."/>
            <person name="May G."/>
            <person name="Haridas S."/>
            <person name="Lim J."/>
            <person name="Wang M."/>
            <person name="Labutti K."/>
            <person name="Lipzen A."/>
            <person name="Barry K."/>
            <person name="Grigoriev I.V."/>
        </authorList>
    </citation>
    <scope>NUCLEOTIDE SEQUENCE [LARGE SCALE GENOMIC DNA]</scope>
    <source>
        <strain evidence="4">J235TASD1</strain>
    </source>
</reference>
<feature type="domain" description="DUF7223" evidence="2">
    <location>
        <begin position="247"/>
        <end position="449"/>
    </location>
</feature>
<dbReference type="InParanoid" id="A0A136IXF2"/>
<organism evidence="3 4">
    <name type="scientific">Microdochium bolleyi</name>
    <dbReference type="NCBI Taxonomy" id="196109"/>
    <lineage>
        <taxon>Eukaryota</taxon>
        <taxon>Fungi</taxon>
        <taxon>Dikarya</taxon>
        <taxon>Ascomycota</taxon>
        <taxon>Pezizomycotina</taxon>
        <taxon>Sordariomycetes</taxon>
        <taxon>Xylariomycetidae</taxon>
        <taxon>Xylariales</taxon>
        <taxon>Microdochiaceae</taxon>
        <taxon>Microdochium</taxon>
    </lineage>
</organism>
<accession>A0A136IXF2</accession>
<evidence type="ECO:0000259" key="1">
    <source>
        <dbReference type="Pfam" id="PF22974"/>
    </source>
</evidence>
<protein>
    <submittedName>
        <fullName evidence="3">Uncharacterized protein</fullName>
    </submittedName>
</protein>
<dbReference type="Pfam" id="PF22974">
    <property type="entry name" value="DUF7029"/>
    <property type="match status" value="1"/>
</dbReference>
<evidence type="ECO:0000313" key="4">
    <source>
        <dbReference type="Proteomes" id="UP000070501"/>
    </source>
</evidence>
<evidence type="ECO:0000259" key="2">
    <source>
        <dbReference type="Pfam" id="PF23865"/>
    </source>
</evidence>
<dbReference type="Pfam" id="PF23865">
    <property type="entry name" value="DUF7223"/>
    <property type="match status" value="1"/>
</dbReference>
<feature type="domain" description="DUF7029" evidence="1">
    <location>
        <begin position="67"/>
        <end position="165"/>
    </location>
</feature>
<dbReference type="InterPro" id="IPR054293">
    <property type="entry name" value="DUF7029"/>
</dbReference>
<sequence>MVCAGTVGKGAALGAAYLGLSTNTTTDLRPILTSAYQAGNLSNANPSTNVELSYGNEIDAMVNVALAMNYPSVLLEEIDAVSHVVCTDSSVSVTFDSDALFKFCTSAWNLDDKEGLVIITNHMGNCDVEHERGIFYATSTTWDAKSLTVTARTEKKEVADVAASTEISFANVPLAHRKRKITFDKSGIRISNNVSLPASTQLFSVPRYVSLTADEAFVGAEVTFSGKLKFNILRAKLEQLTFDIDASMAAQLGLTLNVEGPYTNSLRYAPGELSYQLVNIPGILKFGPALEFAIGMDVDADAKLSATTDLALAMPAANVHLDAVNGKNNQATGWTPKFTAQANITQKAQVGLNPWVELTLEMAVELFGGALDLSTGVTAKPKMTNQFDFNAGQTVGTGGVGQNNDGNPRTCDTGLAIRSDFDFSLIAFVTQFWKSTVYSTHVPVANECYTWL</sequence>
<dbReference type="STRING" id="196109.A0A136IXF2"/>
<dbReference type="Proteomes" id="UP000070501">
    <property type="component" value="Unassembled WGS sequence"/>
</dbReference>
<dbReference type="EMBL" id="KQ964255">
    <property type="protein sequence ID" value="KXJ89416.1"/>
    <property type="molecule type" value="Genomic_DNA"/>
</dbReference>
<keyword evidence="4" id="KW-1185">Reference proteome</keyword>
<dbReference type="InterPro" id="IPR055647">
    <property type="entry name" value="DUF7223"/>
</dbReference>
<dbReference type="AlphaFoldDB" id="A0A136IXF2"/>
<evidence type="ECO:0000313" key="3">
    <source>
        <dbReference type="EMBL" id="KXJ89416.1"/>
    </source>
</evidence>